<gene>
    <name evidence="1" type="ORF">ESP57_12195</name>
</gene>
<name>A0A4Q2JHA1_9MICO</name>
<accession>A0A4Q2JHA1</accession>
<evidence type="ECO:0000313" key="1">
    <source>
        <dbReference type="EMBL" id="RXZ47335.1"/>
    </source>
</evidence>
<dbReference type="Proteomes" id="UP000292935">
    <property type="component" value="Unassembled WGS sequence"/>
</dbReference>
<organism evidence="1 2">
    <name type="scientific">Agromyces fucosus</name>
    <dbReference type="NCBI Taxonomy" id="41985"/>
    <lineage>
        <taxon>Bacteria</taxon>
        <taxon>Bacillati</taxon>
        <taxon>Actinomycetota</taxon>
        <taxon>Actinomycetes</taxon>
        <taxon>Micrococcales</taxon>
        <taxon>Microbacteriaceae</taxon>
        <taxon>Agromyces</taxon>
    </lineage>
</organism>
<sequence>MRQYDLAARLRAALDHGDELALAGALNRDVCMVVDSGDEAGGELRDRGRVVRGLRDQQARHPDASWVTVHVNGQAGLALRRPNGEVVGVLSIDGTAAIARLWLCTSPRKLAGWNRRRPEID</sequence>
<proteinExistence type="predicted"/>
<reference evidence="1 2" key="1">
    <citation type="submission" date="2019-01" db="EMBL/GenBank/DDBJ databases">
        <authorList>
            <person name="Li J."/>
        </authorList>
    </citation>
    <scope>NUCLEOTIDE SEQUENCE [LARGE SCALE GENOMIC DNA]</scope>
    <source>
        <strain evidence="1 2">CCUG 35506</strain>
    </source>
</reference>
<dbReference type="AlphaFoldDB" id="A0A4Q2JHA1"/>
<dbReference type="RefSeq" id="WP_129231787.1">
    <property type="nucleotide sequence ID" value="NZ_SDPO01000003.1"/>
</dbReference>
<comment type="caution">
    <text evidence="1">The sequence shown here is derived from an EMBL/GenBank/DDBJ whole genome shotgun (WGS) entry which is preliminary data.</text>
</comment>
<dbReference type="EMBL" id="SDPO01000003">
    <property type="protein sequence ID" value="RXZ47335.1"/>
    <property type="molecule type" value="Genomic_DNA"/>
</dbReference>
<evidence type="ECO:0008006" key="3">
    <source>
        <dbReference type="Google" id="ProtNLM"/>
    </source>
</evidence>
<keyword evidence="2" id="KW-1185">Reference proteome</keyword>
<protein>
    <recommendedName>
        <fullName evidence="3">Nuclear transport factor 2 family protein</fullName>
    </recommendedName>
</protein>
<dbReference type="OrthoDB" id="5006797at2"/>
<evidence type="ECO:0000313" key="2">
    <source>
        <dbReference type="Proteomes" id="UP000292935"/>
    </source>
</evidence>